<name>A0A4C2EUA2_9EURY</name>
<dbReference type="AlphaFoldDB" id="A0A4C2EUA2"/>
<evidence type="ECO:0000313" key="2">
    <source>
        <dbReference type="Proteomes" id="UP000304382"/>
    </source>
</evidence>
<comment type="caution">
    <text evidence="1">The sequence shown here is derived from an EMBL/GenBank/DDBJ whole genome shotgun (WGS) entry which is preliminary data.</text>
</comment>
<accession>A0A4C2EUA2</accession>
<evidence type="ECO:0000313" key="1">
    <source>
        <dbReference type="EMBL" id="GCF15769.1"/>
    </source>
</evidence>
<gene>
    <name evidence="1" type="ORF">Harman_37040</name>
</gene>
<reference evidence="1 2" key="1">
    <citation type="submission" date="2019-02" db="EMBL/GenBank/DDBJ databases">
        <title>Haloarcula mannanilyticum sp. nov., a mannan degrading haloarchaeon isolated from commercial salt.</title>
        <authorList>
            <person name="Enomoto S."/>
            <person name="Shimane Y."/>
            <person name="Kamekura M."/>
            <person name="Ito T."/>
            <person name="Moriya O."/>
            <person name="Ihara K."/>
            <person name="Takahashi-Ando N."/>
            <person name="Fukushima Y."/>
            <person name="Yoshida Y."/>
            <person name="Usama R."/>
            <person name="Takai K."/>
            <person name="Minegishi H."/>
        </authorList>
    </citation>
    <scope>NUCLEOTIDE SEQUENCE [LARGE SCALE GENOMIC DNA]</scope>
    <source>
        <strain evidence="1 2">MD130-1</strain>
    </source>
</reference>
<dbReference type="RefSeq" id="WP_137685189.1">
    <property type="nucleotide sequence ID" value="NZ_BIXZ01000010.1"/>
</dbReference>
<dbReference type="OrthoDB" id="384090at2157"/>
<proteinExistence type="predicted"/>
<keyword evidence="2" id="KW-1185">Reference proteome</keyword>
<protein>
    <submittedName>
        <fullName evidence="1">Uncharacterized protein</fullName>
    </submittedName>
</protein>
<dbReference type="EMBL" id="BIXZ01000010">
    <property type="protein sequence ID" value="GCF15769.1"/>
    <property type="molecule type" value="Genomic_DNA"/>
</dbReference>
<dbReference type="Proteomes" id="UP000304382">
    <property type="component" value="Unassembled WGS sequence"/>
</dbReference>
<organism evidence="1 2">
    <name type="scientific">Haloarcula mannanilytica</name>
    <dbReference type="NCBI Taxonomy" id="2509225"/>
    <lineage>
        <taxon>Archaea</taxon>
        <taxon>Methanobacteriati</taxon>
        <taxon>Methanobacteriota</taxon>
        <taxon>Stenosarchaea group</taxon>
        <taxon>Halobacteria</taxon>
        <taxon>Halobacteriales</taxon>
        <taxon>Haloarculaceae</taxon>
        <taxon>Haloarcula</taxon>
    </lineage>
</organism>
<sequence>MPDEFPTHEQLEVLEGRTIFKSSEWWKAVVLYNGFSGREIGIYLWKQNGDRWKRQQKYVIRSEDDWKSDQEAVKPLLERLAEQ</sequence>